<dbReference type="Proteomes" id="UP000299102">
    <property type="component" value="Unassembled WGS sequence"/>
</dbReference>
<proteinExistence type="predicted"/>
<accession>A0A4C1WSI9</accession>
<protein>
    <submittedName>
        <fullName evidence="1">Uncharacterized protein</fullName>
    </submittedName>
</protein>
<dbReference type="AlphaFoldDB" id="A0A4C1WSI9"/>
<evidence type="ECO:0000313" key="1">
    <source>
        <dbReference type="EMBL" id="GBP54348.1"/>
    </source>
</evidence>
<comment type="caution">
    <text evidence="1">The sequence shown here is derived from an EMBL/GenBank/DDBJ whole genome shotgun (WGS) entry which is preliminary data.</text>
</comment>
<reference evidence="1 2" key="1">
    <citation type="journal article" date="2019" name="Commun. Biol.">
        <title>The bagworm genome reveals a unique fibroin gene that provides high tensile strength.</title>
        <authorList>
            <person name="Kono N."/>
            <person name="Nakamura H."/>
            <person name="Ohtoshi R."/>
            <person name="Tomita M."/>
            <person name="Numata K."/>
            <person name="Arakawa K."/>
        </authorList>
    </citation>
    <scope>NUCLEOTIDE SEQUENCE [LARGE SCALE GENOMIC DNA]</scope>
</reference>
<evidence type="ECO:0000313" key="2">
    <source>
        <dbReference type="Proteomes" id="UP000299102"/>
    </source>
</evidence>
<name>A0A4C1WSI9_EUMVA</name>
<sequence length="79" mass="8459">MDGPRLGGTAFVITVSPTLGMPSARDCPMGFLLRRHLGIGSHVKLEVRTDTSEGSSGRRGECTGMMTFKGRNDWGGPYS</sequence>
<keyword evidence="2" id="KW-1185">Reference proteome</keyword>
<organism evidence="1 2">
    <name type="scientific">Eumeta variegata</name>
    <name type="common">Bagworm moth</name>
    <name type="synonym">Eumeta japonica</name>
    <dbReference type="NCBI Taxonomy" id="151549"/>
    <lineage>
        <taxon>Eukaryota</taxon>
        <taxon>Metazoa</taxon>
        <taxon>Ecdysozoa</taxon>
        <taxon>Arthropoda</taxon>
        <taxon>Hexapoda</taxon>
        <taxon>Insecta</taxon>
        <taxon>Pterygota</taxon>
        <taxon>Neoptera</taxon>
        <taxon>Endopterygota</taxon>
        <taxon>Lepidoptera</taxon>
        <taxon>Glossata</taxon>
        <taxon>Ditrysia</taxon>
        <taxon>Tineoidea</taxon>
        <taxon>Psychidae</taxon>
        <taxon>Oiketicinae</taxon>
        <taxon>Eumeta</taxon>
    </lineage>
</organism>
<gene>
    <name evidence="1" type="ORF">EVAR_38583_1</name>
</gene>
<dbReference type="EMBL" id="BGZK01000644">
    <property type="protein sequence ID" value="GBP54348.1"/>
    <property type="molecule type" value="Genomic_DNA"/>
</dbReference>